<comment type="caution">
    <text evidence="2">The sequence shown here is derived from an EMBL/GenBank/DDBJ whole genome shotgun (WGS) entry which is preliminary data.</text>
</comment>
<organism evidence="2 6">
    <name type="scientific">Phytophthora fragariae</name>
    <dbReference type="NCBI Taxonomy" id="53985"/>
    <lineage>
        <taxon>Eukaryota</taxon>
        <taxon>Sar</taxon>
        <taxon>Stramenopiles</taxon>
        <taxon>Oomycota</taxon>
        <taxon>Peronosporomycetes</taxon>
        <taxon>Peronosporales</taxon>
        <taxon>Peronosporaceae</taxon>
        <taxon>Phytophthora</taxon>
    </lineage>
</organism>
<keyword evidence="1" id="KW-0472">Membrane</keyword>
<reference evidence="6 7" key="1">
    <citation type="submission" date="2018-08" db="EMBL/GenBank/DDBJ databases">
        <title>Genomic investigation of the strawberry pathogen Phytophthora fragariae indicates pathogenicity is determined by transcriptional variation in three key races.</title>
        <authorList>
            <person name="Adams T.M."/>
            <person name="Armitage A.D."/>
            <person name="Sobczyk M.K."/>
            <person name="Bates H.J."/>
            <person name="Dunwell J.M."/>
            <person name="Nellist C.F."/>
            <person name="Harrison R.J."/>
        </authorList>
    </citation>
    <scope>NUCLEOTIDE SEQUENCE [LARGE SCALE GENOMIC DNA]</scope>
    <source>
        <strain evidence="5 9">BC-23</strain>
        <strain evidence="3 7">NOV-5</strain>
        <strain evidence="4 8">NOV-71</strain>
        <strain evidence="2 6">NOV-9</strain>
    </source>
</reference>
<protein>
    <submittedName>
        <fullName evidence="2">Uncharacterized protein</fullName>
    </submittedName>
</protein>
<evidence type="ECO:0000313" key="8">
    <source>
        <dbReference type="Proteomes" id="UP000441208"/>
    </source>
</evidence>
<evidence type="ECO:0000313" key="5">
    <source>
        <dbReference type="EMBL" id="KAE9219166.1"/>
    </source>
</evidence>
<keyword evidence="1" id="KW-0812">Transmembrane</keyword>
<proteinExistence type="predicted"/>
<dbReference type="AlphaFoldDB" id="A0A6A3EBF7"/>
<accession>A0A6A3EBF7</accession>
<evidence type="ECO:0000313" key="6">
    <source>
        <dbReference type="Proteomes" id="UP000429523"/>
    </source>
</evidence>
<keyword evidence="1" id="KW-1133">Transmembrane helix</keyword>
<evidence type="ECO:0000313" key="3">
    <source>
        <dbReference type="EMBL" id="KAE9119892.1"/>
    </source>
</evidence>
<name>A0A6A3EBF7_9STRA</name>
<dbReference type="EMBL" id="QXGF01001483">
    <property type="protein sequence ID" value="KAE8929667.1"/>
    <property type="molecule type" value="Genomic_DNA"/>
</dbReference>
<sequence>MGTEYHRMIGVLHASVAVVHAAYIVWMIGWSYRKKDLVFAIYNVFKLPINLEGVDGPNFDIVLLCREIVETALQTQQAYRMSLLLPRRGLNRGYVALLVLNCWSTALCRLWGLRQCSWGFIFPISTSIRTGFHF</sequence>
<dbReference type="Proteomes" id="UP000441208">
    <property type="component" value="Unassembled WGS sequence"/>
</dbReference>
<evidence type="ECO:0000313" key="9">
    <source>
        <dbReference type="Proteomes" id="UP000476176"/>
    </source>
</evidence>
<evidence type="ECO:0000313" key="7">
    <source>
        <dbReference type="Proteomes" id="UP000440732"/>
    </source>
</evidence>
<dbReference type="EMBL" id="QXFZ01000170">
    <property type="protein sequence ID" value="KAE9129070.1"/>
    <property type="molecule type" value="Genomic_DNA"/>
</dbReference>
<dbReference type="EMBL" id="QXGC01000842">
    <property type="protein sequence ID" value="KAE9219166.1"/>
    <property type="molecule type" value="Genomic_DNA"/>
</dbReference>
<evidence type="ECO:0000313" key="4">
    <source>
        <dbReference type="EMBL" id="KAE9129070.1"/>
    </source>
</evidence>
<evidence type="ECO:0000313" key="2">
    <source>
        <dbReference type="EMBL" id="KAE8929667.1"/>
    </source>
</evidence>
<dbReference type="Proteomes" id="UP000440732">
    <property type="component" value="Unassembled WGS sequence"/>
</dbReference>
<dbReference type="Proteomes" id="UP000476176">
    <property type="component" value="Unassembled WGS sequence"/>
</dbReference>
<evidence type="ECO:0000256" key="1">
    <source>
        <dbReference type="SAM" id="Phobius"/>
    </source>
</evidence>
<dbReference type="EMBL" id="QXGA01001405">
    <property type="protein sequence ID" value="KAE9119892.1"/>
    <property type="molecule type" value="Genomic_DNA"/>
</dbReference>
<gene>
    <name evidence="5" type="ORF">PF004_g13678</name>
    <name evidence="3" type="ORF">PF006_g18251</name>
    <name evidence="4" type="ORF">PF007_g5054</name>
    <name evidence="2" type="ORF">PF009_g20216</name>
</gene>
<dbReference type="Proteomes" id="UP000429523">
    <property type="component" value="Unassembled WGS sequence"/>
</dbReference>
<feature type="transmembrane region" description="Helical" evidence="1">
    <location>
        <begin position="12"/>
        <end position="32"/>
    </location>
</feature>